<dbReference type="GO" id="GO:0010291">
    <property type="term" value="F:beta-carotene 3-hydroxylase activity"/>
    <property type="evidence" value="ECO:0007669"/>
    <property type="project" value="TreeGrafter"/>
</dbReference>
<dbReference type="InterPro" id="IPR050196">
    <property type="entry name" value="Cytochrome_P450_Monoox"/>
</dbReference>
<feature type="transmembrane region" description="Helical" evidence="4">
    <location>
        <begin position="136"/>
        <end position="157"/>
    </location>
</feature>
<dbReference type="GO" id="GO:0016123">
    <property type="term" value="P:xanthophyll biosynthetic process"/>
    <property type="evidence" value="ECO:0007669"/>
    <property type="project" value="TreeGrafter"/>
</dbReference>
<keyword evidence="6" id="KW-1185">Reference proteome</keyword>
<evidence type="ECO:0000256" key="4">
    <source>
        <dbReference type="SAM" id="Phobius"/>
    </source>
</evidence>
<dbReference type="GO" id="GO:0009507">
    <property type="term" value="C:chloroplast"/>
    <property type="evidence" value="ECO:0007669"/>
    <property type="project" value="TreeGrafter"/>
</dbReference>
<evidence type="ECO:0000256" key="1">
    <source>
        <dbReference type="ARBA" id="ARBA00010617"/>
    </source>
</evidence>
<comment type="similarity">
    <text evidence="1">Belongs to the cytochrome P450 family.</text>
</comment>
<dbReference type="PRINTS" id="PR00385">
    <property type="entry name" value="P450"/>
</dbReference>
<dbReference type="InterPro" id="IPR001128">
    <property type="entry name" value="Cyt_P450"/>
</dbReference>
<evidence type="ECO:0000313" key="5">
    <source>
        <dbReference type="EMBL" id="TQD88699.1"/>
    </source>
</evidence>
<keyword evidence="4" id="KW-0812">Transmembrane</keyword>
<keyword evidence="2" id="KW-0479">Metal-binding</keyword>
<dbReference type="SUPFAM" id="SSF48264">
    <property type="entry name" value="Cytochrome P450"/>
    <property type="match status" value="1"/>
</dbReference>
<dbReference type="GO" id="GO:0005506">
    <property type="term" value="F:iron ion binding"/>
    <property type="evidence" value="ECO:0007669"/>
    <property type="project" value="InterPro"/>
</dbReference>
<feature type="region of interest" description="Disordered" evidence="3">
    <location>
        <begin position="790"/>
        <end position="809"/>
    </location>
</feature>
<keyword evidence="2" id="KW-0408">Iron</keyword>
<evidence type="ECO:0000256" key="3">
    <source>
        <dbReference type="SAM" id="MobiDB-lite"/>
    </source>
</evidence>
<dbReference type="InterPro" id="IPR017972">
    <property type="entry name" value="Cyt_P450_CS"/>
</dbReference>
<sequence>MLLHHIYRSPEIQFHGLMANQSTAASNGSLPSAGYQNIVIQQGMPSSFTSVNAYDQLAGEFQRPAAMIPMNNWQGSMNFPVPNYSNSAPAPPPRAIKNSLYDPKYEAMGLPIDPHLRMFLAQQGRENAKRYSLANFLLRLKTATFGLWIIIFFFFLLPFSLPQPPIPTAEGTPPMAAAAPIPLLQFVSAKTLQAKLHSNRLRPIKQRGRFGLSTITCSSSNGREPDSVDIGVKSVERLLEEKRRAELSAGIASGEFTVEKSGFPSQLKSGLSKVGVPTGILDFLFSWADAPEDYPKIPEAKGAISAIRSEAFFIPLFELYLTYGGIYRLKFGPKSFLIVSDPAIAKHILRENSKAYSKGILAEILEFVMGTGLIPADGEIWRRRRRAIVPALHQKYVTAMINLFGQATDRLCQKLDAAASDGEDVEMESLFSRLTLDIIGKALFNYDFDSLTNDTGIVEVLLSIPFVLIPVIREQAVYTVLRESEDRSVSPIPVWEIPIWKDISPRQRKVSTALKLINTALDDLIAICKRMVDEEELQFHEEYMNEQDPSILHFLLASGDDVSSKQLRDDLMTMLIAGHETSAAVLTWTFYLLSKEPRVMAKLQEEVDSVLGDRFPTIEDMKKLKYATRVINESLRLYPQPPVLIRRSLEDDKLGDFPIKRNEDIFICIWNLHRSPKQWDDADKFYPERWPLDGPNPNETNQNFRYLPFGGGPRKCVGDMFATFETVVALSMLVRRFNFQMALGAPEVKMTTGATIHTTEGLKMTVTRRIKPPIVPTLEMPSFEVDTPVGVPKGDSVVGQKGEVSSAHP</sequence>
<comment type="caution">
    <text evidence="5">The sequence shown here is derived from an EMBL/GenBank/DDBJ whole genome shotgun (WGS) entry which is preliminary data.</text>
</comment>
<accession>A0A540LQW3</accession>
<dbReference type="Proteomes" id="UP000315295">
    <property type="component" value="Unassembled WGS sequence"/>
</dbReference>
<keyword evidence="4" id="KW-0472">Membrane</keyword>
<organism evidence="5 6">
    <name type="scientific">Malus baccata</name>
    <name type="common">Siberian crab apple</name>
    <name type="synonym">Pyrus baccata</name>
    <dbReference type="NCBI Taxonomy" id="106549"/>
    <lineage>
        <taxon>Eukaryota</taxon>
        <taxon>Viridiplantae</taxon>
        <taxon>Streptophyta</taxon>
        <taxon>Embryophyta</taxon>
        <taxon>Tracheophyta</taxon>
        <taxon>Spermatophyta</taxon>
        <taxon>Magnoliopsida</taxon>
        <taxon>eudicotyledons</taxon>
        <taxon>Gunneridae</taxon>
        <taxon>Pentapetalae</taxon>
        <taxon>rosids</taxon>
        <taxon>fabids</taxon>
        <taxon>Rosales</taxon>
        <taxon>Rosaceae</taxon>
        <taxon>Amygdaloideae</taxon>
        <taxon>Maleae</taxon>
        <taxon>Malus</taxon>
    </lineage>
</organism>
<proteinExistence type="inferred from homology"/>
<name>A0A540LQW3_MALBA</name>
<keyword evidence="4" id="KW-1133">Transmembrane helix</keyword>
<dbReference type="STRING" id="106549.A0A540LQW3"/>
<dbReference type="EMBL" id="VIEB01000502">
    <property type="protein sequence ID" value="TQD88699.1"/>
    <property type="molecule type" value="Genomic_DNA"/>
</dbReference>
<evidence type="ECO:0000256" key="2">
    <source>
        <dbReference type="PIRSR" id="PIRSR602401-1"/>
    </source>
</evidence>
<comment type="cofactor">
    <cofactor evidence="2">
        <name>heme</name>
        <dbReference type="ChEBI" id="CHEBI:30413"/>
    </cofactor>
</comment>
<dbReference type="InterPro" id="IPR036396">
    <property type="entry name" value="Cyt_P450_sf"/>
</dbReference>
<gene>
    <name evidence="5" type="ORF">C1H46_025710</name>
</gene>
<dbReference type="AlphaFoldDB" id="A0A540LQW3"/>
<dbReference type="Gene3D" id="1.10.630.10">
    <property type="entry name" value="Cytochrome P450"/>
    <property type="match status" value="1"/>
</dbReference>
<dbReference type="GO" id="GO:0016705">
    <property type="term" value="F:oxidoreductase activity, acting on paired donors, with incorporation or reduction of molecular oxygen"/>
    <property type="evidence" value="ECO:0007669"/>
    <property type="project" value="InterPro"/>
</dbReference>
<reference evidence="5 6" key="1">
    <citation type="journal article" date="2019" name="G3 (Bethesda)">
        <title>Sequencing of a Wild Apple (Malus baccata) Genome Unravels the Differences Between Cultivated and Wild Apple Species Regarding Disease Resistance and Cold Tolerance.</title>
        <authorList>
            <person name="Chen X."/>
        </authorList>
    </citation>
    <scope>NUCLEOTIDE SEQUENCE [LARGE SCALE GENOMIC DNA]</scope>
    <source>
        <strain evidence="6">cv. Shandingzi</strain>
        <tissue evidence="5">Leaves</tissue>
    </source>
</reference>
<dbReference type="PANTHER" id="PTHR24291">
    <property type="entry name" value="CYTOCHROME P450 FAMILY 4"/>
    <property type="match status" value="1"/>
</dbReference>
<dbReference type="PROSITE" id="PS00086">
    <property type="entry name" value="CYTOCHROME_P450"/>
    <property type="match status" value="1"/>
</dbReference>
<evidence type="ECO:0000313" key="6">
    <source>
        <dbReference type="Proteomes" id="UP000315295"/>
    </source>
</evidence>
<evidence type="ECO:0008006" key="7">
    <source>
        <dbReference type="Google" id="ProtNLM"/>
    </source>
</evidence>
<protein>
    <recommendedName>
        <fullName evidence="7">Cytochrome P450</fullName>
    </recommendedName>
</protein>
<dbReference type="PRINTS" id="PR00463">
    <property type="entry name" value="EP450I"/>
</dbReference>
<dbReference type="GO" id="GO:0020037">
    <property type="term" value="F:heme binding"/>
    <property type="evidence" value="ECO:0007669"/>
    <property type="project" value="InterPro"/>
</dbReference>
<dbReference type="PANTHER" id="PTHR24291:SF171">
    <property type="entry name" value="PROTEIN LUTEIN DEFICIENT 5, CHLOROPLASTIC"/>
    <property type="match status" value="1"/>
</dbReference>
<dbReference type="Pfam" id="PF00067">
    <property type="entry name" value="p450"/>
    <property type="match status" value="1"/>
</dbReference>
<dbReference type="InterPro" id="IPR002401">
    <property type="entry name" value="Cyt_P450_E_grp-I"/>
</dbReference>
<dbReference type="CDD" id="cd11046">
    <property type="entry name" value="CYP97"/>
    <property type="match status" value="1"/>
</dbReference>
<feature type="binding site" description="axial binding residue" evidence="2">
    <location>
        <position position="716"/>
    </location>
    <ligand>
        <name>heme</name>
        <dbReference type="ChEBI" id="CHEBI:30413"/>
    </ligand>
    <ligandPart>
        <name>Fe</name>
        <dbReference type="ChEBI" id="CHEBI:18248"/>
    </ligandPart>
</feature>
<keyword evidence="2" id="KW-0349">Heme</keyword>